<evidence type="ECO:0000313" key="8">
    <source>
        <dbReference type="EMBL" id="SEU34661.1"/>
    </source>
</evidence>
<evidence type="ECO:0000313" key="9">
    <source>
        <dbReference type="Proteomes" id="UP000183760"/>
    </source>
</evidence>
<name>A0A511T7Z4_MYXFU</name>
<comment type="subcellular location">
    <subcellularLocation>
        <location evidence="1">Membrane</location>
        <topology evidence="1">Multi-pass membrane protein</topology>
    </subcellularLocation>
</comment>
<dbReference type="EMBL" id="FOIB01000010">
    <property type="protein sequence ID" value="SEU34661.1"/>
    <property type="molecule type" value="Genomic_DNA"/>
</dbReference>
<protein>
    <submittedName>
        <fullName evidence="7">Lysoplasmalogenase</fullName>
    </submittedName>
    <submittedName>
        <fullName evidence="8">Uncharacterized membrane protein YhhN</fullName>
    </submittedName>
</protein>
<evidence type="ECO:0000313" key="7">
    <source>
        <dbReference type="EMBL" id="GEN10296.1"/>
    </source>
</evidence>
<keyword evidence="5 6" id="KW-0472">Membrane</keyword>
<feature type="transmembrane region" description="Helical" evidence="6">
    <location>
        <begin position="137"/>
        <end position="155"/>
    </location>
</feature>
<dbReference type="PANTHER" id="PTHR31885">
    <property type="entry name" value="GH04784P"/>
    <property type="match status" value="1"/>
</dbReference>
<dbReference type="Proteomes" id="UP000321514">
    <property type="component" value="Unassembled WGS sequence"/>
</dbReference>
<reference evidence="8 9" key="1">
    <citation type="submission" date="2016-10" db="EMBL/GenBank/DDBJ databases">
        <authorList>
            <person name="Varghese N."/>
            <person name="Submissions S."/>
        </authorList>
    </citation>
    <scope>NUCLEOTIDE SEQUENCE [LARGE SCALE GENOMIC DNA]</scope>
    <source>
        <strain evidence="8 9">DSM 16525</strain>
    </source>
</reference>
<evidence type="ECO:0000256" key="5">
    <source>
        <dbReference type="ARBA" id="ARBA00023136"/>
    </source>
</evidence>
<dbReference type="STRING" id="1334629.MFUL124B02_13845"/>
<keyword evidence="9" id="KW-1185">Reference proteome</keyword>
<evidence type="ECO:0000256" key="1">
    <source>
        <dbReference type="ARBA" id="ARBA00004141"/>
    </source>
</evidence>
<dbReference type="Proteomes" id="UP000183760">
    <property type="component" value="Unassembled WGS sequence"/>
</dbReference>
<dbReference type="InterPro" id="IPR012506">
    <property type="entry name" value="TMEM86B-like"/>
</dbReference>
<dbReference type="PANTHER" id="PTHR31885:SF6">
    <property type="entry name" value="GH04784P"/>
    <property type="match status" value="1"/>
</dbReference>
<accession>A0A511T7Z4</accession>
<evidence type="ECO:0000256" key="4">
    <source>
        <dbReference type="ARBA" id="ARBA00022989"/>
    </source>
</evidence>
<evidence type="ECO:0000256" key="3">
    <source>
        <dbReference type="ARBA" id="ARBA00022692"/>
    </source>
</evidence>
<comment type="similarity">
    <text evidence="2">Belongs to the TMEM86 family.</text>
</comment>
<dbReference type="AlphaFoldDB" id="A0A511T7Z4"/>
<organism evidence="7 10">
    <name type="scientific">Myxococcus fulvus</name>
    <dbReference type="NCBI Taxonomy" id="33"/>
    <lineage>
        <taxon>Bacteria</taxon>
        <taxon>Pseudomonadati</taxon>
        <taxon>Myxococcota</taxon>
        <taxon>Myxococcia</taxon>
        <taxon>Myxococcales</taxon>
        <taxon>Cystobacterineae</taxon>
        <taxon>Myxococcaceae</taxon>
        <taxon>Myxococcus</taxon>
    </lineage>
</organism>
<keyword evidence="4 6" id="KW-1133">Transmembrane helix</keyword>
<evidence type="ECO:0000313" key="10">
    <source>
        <dbReference type="Proteomes" id="UP000321514"/>
    </source>
</evidence>
<gene>
    <name evidence="7" type="ORF">MFU01_53330</name>
    <name evidence="8" type="ORF">SAMN05443572_110101</name>
</gene>
<dbReference type="GO" id="GO:0016020">
    <property type="term" value="C:membrane"/>
    <property type="evidence" value="ECO:0007669"/>
    <property type="project" value="UniProtKB-SubCell"/>
</dbReference>
<keyword evidence="3 6" id="KW-0812">Transmembrane</keyword>
<evidence type="ECO:0000256" key="6">
    <source>
        <dbReference type="SAM" id="Phobius"/>
    </source>
</evidence>
<evidence type="ECO:0000256" key="2">
    <source>
        <dbReference type="ARBA" id="ARBA00007375"/>
    </source>
</evidence>
<dbReference type="GO" id="GO:0016787">
    <property type="term" value="F:hydrolase activity"/>
    <property type="evidence" value="ECO:0007669"/>
    <property type="project" value="TreeGrafter"/>
</dbReference>
<dbReference type="EMBL" id="BJXR01000038">
    <property type="protein sequence ID" value="GEN10296.1"/>
    <property type="molecule type" value="Genomic_DNA"/>
</dbReference>
<dbReference type="OrthoDB" id="5592477at2"/>
<feature type="transmembrane region" description="Helical" evidence="6">
    <location>
        <begin position="7"/>
        <end position="26"/>
    </location>
</feature>
<comment type="caution">
    <text evidence="7">The sequence shown here is derived from an EMBL/GenBank/DDBJ whole genome shotgun (WGS) entry which is preliminary data.</text>
</comment>
<dbReference type="Pfam" id="PF07947">
    <property type="entry name" value="YhhN"/>
    <property type="match status" value="1"/>
</dbReference>
<sequence length="234" mass="24329">MRGASTVGTRILAGVGVLGAVGFLLCLDTGPVEARLVTKSLPMLCLLLWLWPPRERYARLIFAGLGLSLLGDVLLDASKALFLPGLGAFLLAHVSYTAAYLCATRELRWGRALPFLVLAVGAGVVLGPHLGAMAVPVTAYVVVICTMTWRAAALLGASGLTRREQGFAFAGALLFALSDGVLAVKLFVTPVNGGSYVIMLTYWAAQWCIASSARGPVAWPGPGGMTTAPPSTGS</sequence>
<feature type="transmembrane region" description="Helical" evidence="6">
    <location>
        <begin position="81"/>
        <end position="101"/>
    </location>
</feature>
<dbReference type="RefSeq" id="WP_074957738.1">
    <property type="nucleotide sequence ID" value="NZ_BJXR01000038.1"/>
</dbReference>
<proteinExistence type="inferred from homology"/>
<feature type="transmembrane region" description="Helical" evidence="6">
    <location>
        <begin position="167"/>
        <end position="187"/>
    </location>
</feature>
<feature type="transmembrane region" description="Helical" evidence="6">
    <location>
        <begin position="113"/>
        <end position="131"/>
    </location>
</feature>
<reference evidence="7 10" key="2">
    <citation type="submission" date="2019-07" db="EMBL/GenBank/DDBJ databases">
        <title>Whole genome shotgun sequence of Myxococcus fulvus NBRC 100333.</title>
        <authorList>
            <person name="Hosoyama A."/>
            <person name="Uohara A."/>
            <person name="Ohji S."/>
            <person name="Ichikawa N."/>
        </authorList>
    </citation>
    <scope>NUCLEOTIDE SEQUENCE [LARGE SCALE GENOMIC DNA]</scope>
    <source>
        <strain evidence="7 10">NBRC 100333</strain>
    </source>
</reference>